<dbReference type="Gene3D" id="1.10.1660.10">
    <property type="match status" value="2"/>
</dbReference>
<gene>
    <name evidence="3" type="ORF">B0I32_105221</name>
</gene>
<dbReference type="InterPro" id="IPR047057">
    <property type="entry name" value="MerR_fam"/>
</dbReference>
<dbReference type="SMART" id="SM00422">
    <property type="entry name" value="HTH_MERR"/>
    <property type="match status" value="2"/>
</dbReference>
<dbReference type="SUPFAM" id="SSF46955">
    <property type="entry name" value="Putative DNA-binding domain"/>
    <property type="match status" value="2"/>
</dbReference>
<dbReference type="InterPro" id="IPR009061">
    <property type="entry name" value="DNA-bd_dom_put_sf"/>
</dbReference>
<reference evidence="3 4" key="1">
    <citation type="submission" date="2018-03" db="EMBL/GenBank/DDBJ databases">
        <title>Genomic Encyclopedia of Type Strains, Phase III (KMG-III): the genomes of soil and plant-associated and newly described type strains.</title>
        <authorList>
            <person name="Whitman W."/>
        </authorList>
    </citation>
    <scope>NUCLEOTIDE SEQUENCE [LARGE SCALE GENOMIC DNA]</scope>
    <source>
        <strain evidence="3 4">CGMCC 4.7104</strain>
    </source>
</reference>
<organism evidence="3 4">
    <name type="scientific">Nonomuraea fuscirosea</name>
    <dbReference type="NCBI Taxonomy" id="1291556"/>
    <lineage>
        <taxon>Bacteria</taxon>
        <taxon>Bacillati</taxon>
        <taxon>Actinomycetota</taxon>
        <taxon>Actinomycetes</taxon>
        <taxon>Streptosporangiales</taxon>
        <taxon>Streptosporangiaceae</taxon>
        <taxon>Nonomuraea</taxon>
    </lineage>
</organism>
<dbReference type="RefSeq" id="WP_106238765.1">
    <property type="nucleotide sequence ID" value="NZ_PVNG01000005.1"/>
</dbReference>
<evidence type="ECO:0000313" key="4">
    <source>
        <dbReference type="Proteomes" id="UP000238312"/>
    </source>
</evidence>
<dbReference type="GO" id="GO:0003700">
    <property type="term" value="F:DNA-binding transcription factor activity"/>
    <property type="evidence" value="ECO:0007669"/>
    <property type="project" value="InterPro"/>
</dbReference>
<dbReference type="PANTHER" id="PTHR30204">
    <property type="entry name" value="REDOX-CYCLING DRUG-SENSING TRANSCRIPTIONAL ACTIVATOR SOXR"/>
    <property type="match status" value="1"/>
</dbReference>
<keyword evidence="4" id="KW-1185">Reference proteome</keyword>
<dbReference type="GO" id="GO:0003677">
    <property type="term" value="F:DNA binding"/>
    <property type="evidence" value="ECO:0007669"/>
    <property type="project" value="UniProtKB-KW"/>
</dbReference>
<proteinExistence type="predicted"/>
<evidence type="ECO:0000259" key="2">
    <source>
        <dbReference type="PROSITE" id="PS50937"/>
    </source>
</evidence>
<dbReference type="PROSITE" id="PS50937">
    <property type="entry name" value="HTH_MERR_2"/>
    <property type="match status" value="2"/>
</dbReference>
<comment type="caution">
    <text evidence="3">The sequence shown here is derived from an EMBL/GenBank/DDBJ whole genome shotgun (WGS) entry which is preliminary data.</text>
</comment>
<dbReference type="PANTHER" id="PTHR30204:SF93">
    <property type="entry name" value="HTH MERR-TYPE DOMAIN-CONTAINING PROTEIN"/>
    <property type="match status" value="1"/>
</dbReference>
<accession>A0A2T0N3N2</accession>
<feature type="domain" description="HTH merR-type" evidence="2">
    <location>
        <begin position="133"/>
        <end position="202"/>
    </location>
</feature>
<evidence type="ECO:0000256" key="1">
    <source>
        <dbReference type="ARBA" id="ARBA00023125"/>
    </source>
</evidence>
<evidence type="ECO:0000313" key="3">
    <source>
        <dbReference type="EMBL" id="PRX66781.1"/>
    </source>
</evidence>
<dbReference type="OrthoDB" id="3826383at2"/>
<name>A0A2T0N3N2_9ACTN</name>
<dbReference type="Pfam" id="PF00376">
    <property type="entry name" value="MerR"/>
    <property type="match status" value="1"/>
</dbReference>
<protein>
    <submittedName>
        <fullName evidence="3">DNA-binding transcriptional MerR regulator</fullName>
    </submittedName>
</protein>
<dbReference type="InterPro" id="IPR000551">
    <property type="entry name" value="MerR-type_HTH_dom"/>
</dbReference>
<dbReference type="AlphaFoldDB" id="A0A2T0N3N2"/>
<sequence>MAAESSTRPGAGRTALRPVDLAREVGVSTQQIRNYADAGILPPAERSPSGYRRFDTRHRTALLAYRTLARGFGWDTARAVMQAVHEGDVPKGLALIDASHAALHGRRQELQATSEALHAVASAAQAPDAPASVLRIGEAARHLGLRASALRLWESAGLLKPPREPGTGYRRYGPDDVRDARMINILRQGRHPLPQIRALLDELRSTGSTRALRGVIEERRAALTRTAAAMLTGSAALHHYLSTDTPDGGLFPEA</sequence>
<keyword evidence="1 3" id="KW-0238">DNA-binding</keyword>
<dbReference type="Pfam" id="PF13411">
    <property type="entry name" value="MerR_1"/>
    <property type="match status" value="1"/>
</dbReference>
<dbReference type="Proteomes" id="UP000238312">
    <property type="component" value="Unassembled WGS sequence"/>
</dbReference>
<feature type="domain" description="HTH merR-type" evidence="2">
    <location>
        <begin position="21"/>
        <end position="55"/>
    </location>
</feature>
<dbReference type="EMBL" id="PVNG01000005">
    <property type="protein sequence ID" value="PRX66781.1"/>
    <property type="molecule type" value="Genomic_DNA"/>
</dbReference>